<dbReference type="Gene3D" id="3.30.1490.20">
    <property type="entry name" value="ATP-grasp fold, A domain"/>
    <property type="match status" value="1"/>
</dbReference>
<dbReference type="InterPro" id="IPR011006">
    <property type="entry name" value="CheY-like_superfamily"/>
</dbReference>
<dbReference type="GO" id="GO:0005524">
    <property type="term" value="F:ATP binding"/>
    <property type="evidence" value="ECO:0007669"/>
    <property type="project" value="InterPro"/>
</dbReference>
<dbReference type="RefSeq" id="WP_178365118.1">
    <property type="nucleotide sequence ID" value="NZ_JACADJ010000003.1"/>
</dbReference>
<dbReference type="Gene3D" id="3.40.50.2300">
    <property type="match status" value="1"/>
</dbReference>
<sequence length="1006" mass="114781">MKTDETGDDGYSIKIYHEIMAYRVADILLVSSPYDAFIMEEEGRLSNRIINEYEGLNLSNPPKLTFAFSVTEAFEQLERKQFDLILAMPGLTGMDVHAFGRQIKAQYSQIPFYPMFHKTSDIKQYANENRKGVVDRSYIWGGNAHLLLAIIKNFEDEKNVAFDTQNAKVRVIIMVEDSPYHYSSLLPLLYKHIVIQTQLVMDDSINEEHRILKRKGRPKILLAHDYEQAMALFERYRPYVLSVFTDMRYPVNGEEDPHAGRKLLTRIKSEHPDLPVLILSTEEKNRSIAEAIEARFINKKSNNRHDQIKSFFVTHLGFGAFVFRMPDSSEIARASNLREVEKLLPDIPDASVIHHARHNDFSRWLLARNEVDFALSLKPYTIDDFLDASEIKRFLIERIRSRRRDTRQGLVIQFDPKKFDADTDFMKIGTGSLGGKARGLAFMSYQLGIDTSLSRKFPDVDITIPQTFVIATDEFNMFVEKNKLSRLLEQDNAPDDTQVVAHFLKAELPDRLKINLRAYIQHVHYPIAVRSSSLFEDSHDQPFAGLYKTYMLPNTDTSTEKRLEHLITAVKLVYASTYLKAPRSYARSTMHRTQDEAMAVVLQEITGTRHKNYFYPSISGVAKSYNFYPIAHLKAEEGISYIALGLGKIVVDGGKTLRFCPKYPQFLPQFSMIDDIMENSQKYFYALKMDGLPSPEKFFGIGEDPSLAKLDIADAKDHPAVRVLCSTFNMQDDRIRDRFSDKDFPVLTFAGILKYNSFPLADILAEATALGARWMGTSVEMEFAVDLPVEGVRSRPRFSLLQIRPMGQYKQNLGVTITEKDIKNAFCHSTLSLGNGEYNDIRDIVYVEPKTFEPNKMPLVAGEINKMNAMFNDTGTKYMLIGPGRWGSSERWLGIPVVWNDISNVGCMVETTIESIKADFSQGSHFFQNITSLGIPYITVQDKGNDFIDYDFLSSREPATTTRYLKHIRFDRPIRILVDGTTSQAVIMESPDESGTPIMADIPVIT</sequence>
<dbReference type="InterPro" id="IPR013815">
    <property type="entry name" value="ATP_grasp_subdomain_1"/>
</dbReference>
<protein>
    <submittedName>
        <fullName evidence="2">Phosphoenolpyruvate synthase PpsA</fullName>
    </submittedName>
</protein>
<dbReference type="AlphaFoldDB" id="A0A850SQC6"/>
<dbReference type="SUPFAM" id="SSF56059">
    <property type="entry name" value="Glutathione synthetase ATP-binding domain-like"/>
    <property type="match status" value="1"/>
</dbReference>
<reference evidence="2 3" key="1">
    <citation type="submission" date="2020-06" db="EMBL/GenBank/DDBJ databases">
        <title>High-quality draft genome of sulfate reducer Desulfobacter latus type strain AcrS2 isolated from marine sediment.</title>
        <authorList>
            <person name="Hoppe M."/>
            <person name="Larsen C.K."/>
            <person name="Marshall I.P.G."/>
            <person name="Schramm A."/>
            <person name="Marietou A.G."/>
        </authorList>
    </citation>
    <scope>NUCLEOTIDE SEQUENCE [LARGE SCALE GENOMIC DNA]</scope>
    <source>
        <strain evidence="2 3">AcRS2</strain>
    </source>
</reference>
<evidence type="ECO:0000313" key="2">
    <source>
        <dbReference type="EMBL" id="NWH03664.1"/>
    </source>
</evidence>
<organism evidence="2 3">
    <name type="scientific">Desulfobacter latus</name>
    <dbReference type="NCBI Taxonomy" id="2292"/>
    <lineage>
        <taxon>Bacteria</taxon>
        <taxon>Pseudomonadati</taxon>
        <taxon>Thermodesulfobacteriota</taxon>
        <taxon>Desulfobacteria</taxon>
        <taxon>Desulfobacterales</taxon>
        <taxon>Desulfobacteraceae</taxon>
        <taxon>Desulfobacter</taxon>
    </lineage>
</organism>
<keyword evidence="3" id="KW-1185">Reference proteome</keyword>
<proteinExistence type="predicted"/>
<evidence type="ECO:0000313" key="3">
    <source>
        <dbReference type="Proteomes" id="UP000553343"/>
    </source>
</evidence>
<dbReference type="GO" id="GO:0016301">
    <property type="term" value="F:kinase activity"/>
    <property type="evidence" value="ECO:0007669"/>
    <property type="project" value="InterPro"/>
</dbReference>
<comment type="caution">
    <text evidence="2">The sequence shown here is derived from an EMBL/GenBank/DDBJ whole genome shotgun (WGS) entry which is preliminary data.</text>
</comment>
<evidence type="ECO:0000259" key="1">
    <source>
        <dbReference type="Pfam" id="PF01326"/>
    </source>
</evidence>
<accession>A0A850SQC6</accession>
<dbReference type="EMBL" id="JACADJ010000003">
    <property type="protein sequence ID" value="NWH03664.1"/>
    <property type="molecule type" value="Genomic_DNA"/>
</dbReference>
<name>A0A850SQC6_9BACT</name>
<keyword evidence="2" id="KW-0670">Pyruvate</keyword>
<dbReference type="Proteomes" id="UP000553343">
    <property type="component" value="Unassembled WGS sequence"/>
</dbReference>
<feature type="domain" description="Pyruvate phosphate dikinase AMP/ATP-binding" evidence="1">
    <location>
        <begin position="432"/>
        <end position="818"/>
    </location>
</feature>
<gene>
    <name evidence="2" type="ORF">HXW94_01410</name>
</gene>
<dbReference type="InterPro" id="IPR002192">
    <property type="entry name" value="PPDK_AMP/ATP-bd"/>
</dbReference>
<dbReference type="SUPFAM" id="SSF52172">
    <property type="entry name" value="CheY-like"/>
    <property type="match status" value="1"/>
</dbReference>
<dbReference type="Pfam" id="PF01326">
    <property type="entry name" value="PPDK_N"/>
    <property type="match status" value="1"/>
</dbReference>